<dbReference type="Proteomes" id="UP000271624">
    <property type="component" value="Unassembled WGS sequence"/>
</dbReference>
<comment type="caution">
    <text evidence="1">The sequence shown here is derived from an EMBL/GenBank/DDBJ whole genome shotgun (WGS) entry which is preliminary data.</text>
</comment>
<organism evidence="1 2">
    <name type="scientific">Dulcicalothrix desertica PCC 7102</name>
    <dbReference type="NCBI Taxonomy" id="232991"/>
    <lineage>
        <taxon>Bacteria</taxon>
        <taxon>Bacillati</taxon>
        <taxon>Cyanobacteriota</taxon>
        <taxon>Cyanophyceae</taxon>
        <taxon>Nostocales</taxon>
        <taxon>Calotrichaceae</taxon>
        <taxon>Dulcicalothrix</taxon>
    </lineage>
</organism>
<keyword evidence="2" id="KW-1185">Reference proteome</keyword>
<dbReference type="RefSeq" id="WP_127079832.1">
    <property type="nucleotide sequence ID" value="NZ_RSCL01000002.1"/>
</dbReference>
<reference evidence="1" key="1">
    <citation type="submission" date="2018-12" db="EMBL/GenBank/DDBJ databases">
        <authorList>
            <person name="Will S."/>
            <person name="Neumann-Schaal M."/>
            <person name="Henke P."/>
        </authorList>
    </citation>
    <scope>NUCLEOTIDE SEQUENCE</scope>
    <source>
        <strain evidence="1">PCC 7102</strain>
    </source>
</reference>
<gene>
    <name evidence="1" type="ORF">DSM106972_012220</name>
</gene>
<name>A0A3S1ARF6_9CYAN</name>
<dbReference type="OrthoDB" id="467381at2"/>
<sequence>MTTQIETDRSPKRRGFVQSIWDIGVISSLVILAFTAQAGNYGQESTYSPARPVNAAEVVRNPRDFINKTVTVRSRPIEKLGVNSFKLKDGLFSQQEPLLVVNASGIPFNLPANNVDVQITGQVRDFVISDIEREFKVKLNEDLYSDYVGDPVLVAENITLAPQPNQVSQAPEQFYGKTISVTGQVSELQNSVMTLQADQFIKGRDLPVLMTTSPKVAINKGQKVAVVGEVRPFIANEIEQEYSFSWNPNVKQQLEAQYKNRPVLIADAVYP</sequence>
<evidence type="ECO:0000313" key="1">
    <source>
        <dbReference type="EMBL" id="RUT09169.1"/>
    </source>
</evidence>
<proteinExistence type="predicted"/>
<dbReference type="EMBL" id="RSCL01000002">
    <property type="protein sequence ID" value="RUT09169.1"/>
    <property type="molecule type" value="Genomic_DNA"/>
</dbReference>
<protein>
    <submittedName>
        <fullName evidence="1">Uncharacterized protein</fullName>
    </submittedName>
</protein>
<dbReference type="AlphaFoldDB" id="A0A3S1ARF6"/>
<accession>A0A3S1ARF6</accession>
<reference evidence="1" key="2">
    <citation type="journal article" date="2019" name="Genome Biol. Evol.">
        <title>Day and night: Metabolic profiles and evolutionary relationships of six axenic non-marine cyanobacteria.</title>
        <authorList>
            <person name="Will S.E."/>
            <person name="Henke P."/>
            <person name="Boedeker C."/>
            <person name="Huang S."/>
            <person name="Brinkmann H."/>
            <person name="Rohde M."/>
            <person name="Jarek M."/>
            <person name="Friedl T."/>
            <person name="Seufert S."/>
            <person name="Schumacher M."/>
            <person name="Overmann J."/>
            <person name="Neumann-Schaal M."/>
            <person name="Petersen J."/>
        </authorList>
    </citation>
    <scope>NUCLEOTIDE SEQUENCE [LARGE SCALE GENOMIC DNA]</scope>
    <source>
        <strain evidence="1">PCC 7102</strain>
    </source>
</reference>
<evidence type="ECO:0000313" key="2">
    <source>
        <dbReference type="Proteomes" id="UP000271624"/>
    </source>
</evidence>